<name>A0A225EB39_9BACT</name>
<evidence type="ECO:0000313" key="2">
    <source>
        <dbReference type="Proteomes" id="UP000214646"/>
    </source>
</evidence>
<proteinExistence type="predicted"/>
<gene>
    <name evidence="1" type="ORF">FRUB_02086</name>
</gene>
<accession>A0A225EB39</accession>
<dbReference type="Proteomes" id="UP000214646">
    <property type="component" value="Unassembled WGS sequence"/>
</dbReference>
<comment type="caution">
    <text evidence="1">The sequence shown here is derived from an EMBL/GenBank/DDBJ whole genome shotgun (WGS) entry which is preliminary data.</text>
</comment>
<sequence>MKDAILRFLNDLDQTLLPLANGALLLNWSPLDTEFAMKFR</sequence>
<dbReference type="EMBL" id="NIDE01000002">
    <property type="protein sequence ID" value="OWK45755.1"/>
    <property type="molecule type" value="Genomic_DNA"/>
</dbReference>
<dbReference type="AlphaFoldDB" id="A0A225EB39"/>
<reference evidence="2" key="1">
    <citation type="submission" date="2017-06" db="EMBL/GenBank/DDBJ databases">
        <title>Genome analysis of Fimbriiglobus ruber SP5, the first member of the order Planctomycetales with confirmed chitinolytic capability.</title>
        <authorList>
            <person name="Ravin N.V."/>
            <person name="Rakitin A.L."/>
            <person name="Ivanova A.A."/>
            <person name="Beletsky A.V."/>
            <person name="Kulichevskaya I.S."/>
            <person name="Mardanov A.V."/>
            <person name="Dedysh S.N."/>
        </authorList>
    </citation>
    <scope>NUCLEOTIDE SEQUENCE [LARGE SCALE GENOMIC DNA]</scope>
    <source>
        <strain evidence="2">SP5</strain>
    </source>
</reference>
<evidence type="ECO:0000313" key="1">
    <source>
        <dbReference type="EMBL" id="OWK45755.1"/>
    </source>
</evidence>
<keyword evidence="2" id="KW-1185">Reference proteome</keyword>
<protein>
    <submittedName>
        <fullName evidence="1">Uncharacterized protein</fullName>
    </submittedName>
</protein>
<organism evidence="1 2">
    <name type="scientific">Fimbriiglobus ruber</name>
    <dbReference type="NCBI Taxonomy" id="1908690"/>
    <lineage>
        <taxon>Bacteria</taxon>
        <taxon>Pseudomonadati</taxon>
        <taxon>Planctomycetota</taxon>
        <taxon>Planctomycetia</taxon>
        <taxon>Gemmatales</taxon>
        <taxon>Gemmataceae</taxon>
        <taxon>Fimbriiglobus</taxon>
    </lineage>
</organism>